<dbReference type="InterPro" id="IPR043504">
    <property type="entry name" value="Peptidase_S1_PA_chymotrypsin"/>
</dbReference>
<dbReference type="STRING" id="7070.A0A139WGY4"/>
<dbReference type="Proteomes" id="UP000007266">
    <property type="component" value="Linkage group 6"/>
</dbReference>
<dbReference type="PANTHER" id="PTHR24260:SF134">
    <property type="entry name" value="AT07769P-RELATED"/>
    <property type="match status" value="1"/>
</dbReference>
<dbReference type="InterPro" id="IPR051333">
    <property type="entry name" value="CLIP_Serine_Protease"/>
</dbReference>
<dbReference type="AlphaFoldDB" id="A0A139WGY4"/>
<reference evidence="3 4" key="1">
    <citation type="journal article" date="2008" name="Nature">
        <title>The genome of the model beetle and pest Tribolium castaneum.</title>
        <authorList>
            <consortium name="Tribolium Genome Sequencing Consortium"/>
            <person name="Richards S."/>
            <person name="Gibbs R.A."/>
            <person name="Weinstock G.M."/>
            <person name="Brown S.J."/>
            <person name="Denell R."/>
            <person name="Beeman R.W."/>
            <person name="Gibbs R."/>
            <person name="Beeman R.W."/>
            <person name="Brown S.J."/>
            <person name="Bucher G."/>
            <person name="Friedrich M."/>
            <person name="Grimmelikhuijzen C.J."/>
            <person name="Klingler M."/>
            <person name="Lorenzen M."/>
            <person name="Richards S."/>
            <person name="Roth S."/>
            <person name="Schroder R."/>
            <person name="Tautz D."/>
            <person name="Zdobnov E.M."/>
            <person name="Muzny D."/>
            <person name="Gibbs R.A."/>
            <person name="Weinstock G.M."/>
            <person name="Attaway T."/>
            <person name="Bell S."/>
            <person name="Buhay C.J."/>
            <person name="Chandrabose M.N."/>
            <person name="Chavez D."/>
            <person name="Clerk-Blankenburg K.P."/>
            <person name="Cree A."/>
            <person name="Dao M."/>
            <person name="Davis C."/>
            <person name="Chacko J."/>
            <person name="Dinh H."/>
            <person name="Dugan-Rocha S."/>
            <person name="Fowler G."/>
            <person name="Garner T.T."/>
            <person name="Garnes J."/>
            <person name="Gnirke A."/>
            <person name="Hawes A."/>
            <person name="Hernandez J."/>
            <person name="Hines S."/>
            <person name="Holder M."/>
            <person name="Hume J."/>
            <person name="Jhangiani S.N."/>
            <person name="Joshi V."/>
            <person name="Khan Z.M."/>
            <person name="Jackson L."/>
            <person name="Kovar C."/>
            <person name="Kowis A."/>
            <person name="Lee S."/>
            <person name="Lewis L.R."/>
            <person name="Margolis J."/>
            <person name="Morgan M."/>
            <person name="Nazareth L.V."/>
            <person name="Nguyen N."/>
            <person name="Okwuonu G."/>
            <person name="Parker D."/>
            <person name="Richards S."/>
            <person name="Ruiz S.J."/>
            <person name="Santibanez J."/>
            <person name="Savard J."/>
            <person name="Scherer S.E."/>
            <person name="Schneider B."/>
            <person name="Sodergren E."/>
            <person name="Tautz D."/>
            <person name="Vattahil S."/>
            <person name="Villasana D."/>
            <person name="White C.S."/>
            <person name="Wright R."/>
            <person name="Park Y."/>
            <person name="Beeman R.W."/>
            <person name="Lord J."/>
            <person name="Oppert B."/>
            <person name="Lorenzen M."/>
            <person name="Brown S."/>
            <person name="Wang L."/>
            <person name="Savard J."/>
            <person name="Tautz D."/>
            <person name="Richards S."/>
            <person name="Weinstock G."/>
            <person name="Gibbs R.A."/>
            <person name="Liu Y."/>
            <person name="Worley K."/>
            <person name="Weinstock G."/>
            <person name="Elsik C.G."/>
            <person name="Reese J.T."/>
            <person name="Elhaik E."/>
            <person name="Landan G."/>
            <person name="Graur D."/>
            <person name="Arensburger P."/>
            <person name="Atkinson P."/>
            <person name="Beeman R.W."/>
            <person name="Beidler J."/>
            <person name="Brown S.J."/>
            <person name="Demuth J.P."/>
            <person name="Drury D.W."/>
            <person name="Du Y.Z."/>
            <person name="Fujiwara H."/>
            <person name="Lorenzen M."/>
            <person name="Maselli V."/>
            <person name="Osanai M."/>
            <person name="Park Y."/>
            <person name="Robertson H.M."/>
            <person name="Tu Z."/>
            <person name="Wang J.J."/>
            <person name="Wang S."/>
            <person name="Richards S."/>
            <person name="Song H."/>
            <person name="Zhang L."/>
            <person name="Sodergren E."/>
            <person name="Werner D."/>
            <person name="Stanke M."/>
            <person name="Morgenstern B."/>
            <person name="Solovyev V."/>
            <person name="Kosarev P."/>
            <person name="Brown G."/>
            <person name="Chen H.C."/>
            <person name="Ermolaeva O."/>
            <person name="Hlavina W."/>
            <person name="Kapustin Y."/>
            <person name="Kiryutin B."/>
            <person name="Kitts P."/>
            <person name="Maglott D."/>
            <person name="Pruitt K."/>
            <person name="Sapojnikov V."/>
            <person name="Souvorov A."/>
            <person name="Mackey A.J."/>
            <person name="Waterhouse R.M."/>
            <person name="Wyder S."/>
            <person name="Zdobnov E.M."/>
            <person name="Zdobnov E.M."/>
            <person name="Wyder S."/>
            <person name="Kriventseva E.V."/>
            <person name="Kadowaki T."/>
            <person name="Bork P."/>
            <person name="Aranda M."/>
            <person name="Bao R."/>
            <person name="Beermann A."/>
            <person name="Berns N."/>
            <person name="Bolognesi R."/>
            <person name="Bonneton F."/>
            <person name="Bopp D."/>
            <person name="Brown S.J."/>
            <person name="Bucher G."/>
            <person name="Butts T."/>
            <person name="Chaumot A."/>
            <person name="Denell R.E."/>
            <person name="Ferrier D.E."/>
            <person name="Friedrich M."/>
            <person name="Gordon C.M."/>
            <person name="Jindra M."/>
            <person name="Klingler M."/>
            <person name="Lan Q."/>
            <person name="Lattorff H.M."/>
            <person name="Laudet V."/>
            <person name="von Levetsow C."/>
            <person name="Liu Z."/>
            <person name="Lutz R."/>
            <person name="Lynch J.A."/>
            <person name="da Fonseca R.N."/>
            <person name="Posnien N."/>
            <person name="Reuter R."/>
            <person name="Roth S."/>
            <person name="Savard J."/>
            <person name="Schinko J.B."/>
            <person name="Schmitt C."/>
            <person name="Schoppmeier M."/>
            <person name="Schroder R."/>
            <person name="Shippy T.D."/>
            <person name="Simonnet F."/>
            <person name="Marques-Souza H."/>
            <person name="Tautz D."/>
            <person name="Tomoyasu Y."/>
            <person name="Trauner J."/>
            <person name="Van der Zee M."/>
            <person name="Vervoort M."/>
            <person name="Wittkopp N."/>
            <person name="Wimmer E.A."/>
            <person name="Yang X."/>
            <person name="Jones A.K."/>
            <person name="Sattelle D.B."/>
            <person name="Ebert P.R."/>
            <person name="Nelson D."/>
            <person name="Scott J.G."/>
            <person name="Beeman R.W."/>
            <person name="Muthukrishnan S."/>
            <person name="Kramer K.J."/>
            <person name="Arakane Y."/>
            <person name="Beeman R.W."/>
            <person name="Zhu Q."/>
            <person name="Hogenkamp D."/>
            <person name="Dixit R."/>
            <person name="Oppert B."/>
            <person name="Jiang H."/>
            <person name="Zou Z."/>
            <person name="Marshall J."/>
            <person name="Elpidina E."/>
            <person name="Vinokurov K."/>
            <person name="Oppert C."/>
            <person name="Zou Z."/>
            <person name="Evans J."/>
            <person name="Lu Z."/>
            <person name="Zhao P."/>
            <person name="Sumathipala N."/>
            <person name="Altincicek B."/>
            <person name="Vilcinskas A."/>
            <person name="Williams M."/>
            <person name="Hultmark D."/>
            <person name="Hetru C."/>
            <person name="Jiang H."/>
            <person name="Grimmelikhuijzen C.J."/>
            <person name="Hauser F."/>
            <person name="Cazzamali G."/>
            <person name="Williamson M."/>
            <person name="Park Y."/>
            <person name="Li B."/>
            <person name="Tanaka Y."/>
            <person name="Predel R."/>
            <person name="Neupert S."/>
            <person name="Schachtner J."/>
            <person name="Verleyen P."/>
            <person name="Raible F."/>
            <person name="Bork P."/>
            <person name="Friedrich M."/>
            <person name="Walden K.K."/>
            <person name="Robertson H.M."/>
            <person name="Angeli S."/>
            <person name="Foret S."/>
            <person name="Bucher G."/>
            <person name="Schuetz S."/>
            <person name="Maleszka R."/>
            <person name="Wimmer E.A."/>
            <person name="Beeman R.W."/>
            <person name="Lorenzen M."/>
            <person name="Tomoyasu Y."/>
            <person name="Miller S.C."/>
            <person name="Grossmann D."/>
            <person name="Bucher G."/>
        </authorList>
    </citation>
    <scope>NUCLEOTIDE SEQUENCE [LARGE SCALE GENOMIC DNA]</scope>
    <source>
        <strain evidence="3 4">Georgia GA2</strain>
    </source>
</reference>
<dbReference type="SUPFAM" id="SSF50494">
    <property type="entry name" value="Trypsin-like serine proteases"/>
    <property type="match status" value="1"/>
</dbReference>
<keyword evidence="4" id="KW-1185">Reference proteome</keyword>
<accession>A0A139WGY4</accession>
<gene>
    <name evidence="3" type="primary">AUGUSTUS-3.0.2_33305</name>
    <name evidence="3" type="ORF">TcasGA2_TC033305</name>
</gene>
<dbReference type="InterPro" id="IPR009003">
    <property type="entry name" value="Peptidase_S1_PA"/>
</dbReference>
<proteinExistence type="predicted"/>
<keyword evidence="1" id="KW-0732">Signal</keyword>
<reference evidence="3 4" key="2">
    <citation type="journal article" date="2010" name="Nucleic Acids Res.">
        <title>BeetleBase in 2010: revisions to provide comprehensive genomic information for Tribolium castaneum.</title>
        <authorList>
            <person name="Kim H.S."/>
            <person name="Murphy T."/>
            <person name="Xia J."/>
            <person name="Caragea D."/>
            <person name="Park Y."/>
            <person name="Beeman R.W."/>
            <person name="Lorenzen M.D."/>
            <person name="Butcher S."/>
            <person name="Manak J.R."/>
            <person name="Brown S.J."/>
        </authorList>
    </citation>
    <scope>GENOME REANNOTATION</scope>
    <source>
        <strain evidence="3 4">Georgia GA2</strain>
    </source>
</reference>
<sequence length="238" mass="26945">MLHFFLVSLFMTVSSDQFPYVVSLKNSLWRANSNHFCTGTIIAPKWLRNFLSIYNPIEWITVHVGEYLDHGTTHKIVKYTIHQNQSESPEIYRNDLCLVELASEIHVPMVPFGTIANVDHLAVFAVGWGRSSQYGTIPFGKQVTRLGTVEYHKCQQMHSLRQNRVDPSTQICGMGDSGTTLCFGDSGSPLIDARSGALVGVFSSMEDCTGEYPLLFVRISKYLDWIYQVTHYLKVNKN</sequence>
<feature type="chain" id="PRO_5012746057" evidence="1">
    <location>
        <begin position="16"/>
        <end position="238"/>
    </location>
</feature>
<dbReference type="GO" id="GO:0005615">
    <property type="term" value="C:extracellular space"/>
    <property type="evidence" value="ECO:0000318"/>
    <property type="project" value="GO_Central"/>
</dbReference>
<dbReference type="PROSITE" id="PS50240">
    <property type="entry name" value="TRYPSIN_DOM"/>
    <property type="match status" value="1"/>
</dbReference>
<dbReference type="GO" id="GO:0006508">
    <property type="term" value="P:proteolysis"/>
    <property type="evidence" value="ECO:0007669"/>
    <property type="project" value="UniProtKB-KW"/>
</dbReference>
<dbReference type="EMBL" id="KQ971344">
    <property type="protein sequence ID" value="KYB27105.1"/>
    <property type="molecule type" value="Genomic_DNA"/>
</dbReference>
<dbReference type="Pfam" id="PF00089">
    <property type="entry name" value="Trypsin"/>
    <property type="match status" value="1"/>
</dbReference>
<name>A0A139WGY4_TRICA</name>
<keyword evidence="3" id="KW-0645">Protease</keyword>
<protein>
    <submittedName>
        <fullName evidence="3">Serine proteases 1/2-like Protein</fullName>
    </submittedName>
</protein>
<evidence type="ECO:0000313" key="3">
    <source>
        <dbReference type="EMBL" id="KYB27105.1"/>
    </source>
</evidence>
<dbReference type="GO" id="GO:0004252">
    <property type="term" value="F:serine-type endopeptidase activity"/>
    <property type="evidence" value="ECO:0007669"/>
    <property type="project" value="InterPro"/>
</dbReference>
<dbReference type="InterPro" id="IPR001254">
    <property type="entry name" value="Trypsin_dom"/>
</dbReference>
<organism evidence="3 4">
    <name type="scientific">Tribolium castaneum</name>
    <name type="common">Red flour beetle</name>
    <dbReference type="NCBI Taxonomy" id="7070"/>
    <lineage>
        <taxon>Eukaryota</taxon>
        <taxon>Metazoa</taxon>
        <taxon>Ecdysozoa</taxon>
        <taxon>Arthropoda</taxon>
        <taxon>Hexapoda</taxon>
        <taxon>Insecta</taxon>
        <taxon>Pterygota</taxon>
        <taxon>Neoptera</taxon>
        <taxon>Endopterygota</taxon>
        <taxon>Coleoptera</taxon>
        <taxon>Polyphaga</taxon>
        <taxon>Cucujiformia</taxon>
        <taxon>Tenebrionidae</taxon>
        <taxon>Tenebrionidae incertae sedis</taxon>
        <taxon>Tribolium</taxon>
    </lineage>
</organism>
<dbReference type="SMART" id="SM00020">
    <property type="entry name" value="Tryp_SPc"/>
    <property type="match status" value="1"/>
</dbReference>
<dbReference type="PANTHER" id="PTHR24260">
    <property type="match status" value="1"/>
</dbReference>
<feature type="signal peptide" evidence="1">
    <location>
        <begin position="1"/>
        <end position="15"/>
    </location>
</feature>
<feature type="domain" description="Peptidase S1" evidence="2">
    <location>
        <begin position="6"/>
        <end position="231"/>
    </location>
</feature>
<keyword evidence="3" id="KW-0378">Hydrolase</keyword>
<evidence type="ECO:0000313" key="4">
    <source>
        <dbReference type="Proteomes" id="UP000007266"/>
    </source>
</evidence>
<dbReference type="InParanoid" id="A0A139WGY4"/>
<dbReference type="Gene3D" id="2.40.10.10">
    <property type="entry name" value="Trypsin-like serine proteases"/>
    <property type="match status" value="1"/>
</dbReference>
<evidence type="ECO:0000256" key="1">
    <source>
        <dbReference type="SAM" id="SignalP"/>
    </source>
</evidence>
<dbReference type="GO" id="GO:0045087">
    <property type="term" value="P:innate immune response"/>
    <property type="evidence" value="ECO:0000318"/>
    <property type="project" value="GO_Central"/>
</dbReference>
<evidence type="ECO:0000259" key="2">
    <source>
        <dbReference type="PROSITE" id="PS50240"/>
    </source>
</evidence>